<name>A0ABN2QK61_9MICO</name>
<dbReference type="RefSeq" id="WP_170298411.1">
    <property type="nucleotide sequence ID" value="NZ_BAAAMK010000002.1"/>
</dbReference>
<feature type="domain" description="NAD-dependent epimerase/dehydratase" evidence="1">
    <location>
        <begin position="8"/>
        <end position="159"/>
    </location>
</feature>
<dbReference type="InterPro" id="IPR050177">
    <property type="entry name" value="Lipid_A_modif_metabolic_enz"/>
</dbReference>
<dbReference type="EMBL" id="BAAAMK010000002">
    <property type="protein sequence ID" value="GAA1953938.1"/>
    <property type="molecule type" value="Genomic_DNA"/>
</dbReference>
<gene>
    <name evidence="2" type="ORF">GCM10009717_19840</name>
</gene>
<dbReference type="InterPro" id="IPR036291">
    <property type="entry name" value="NAD(P)-bd_dom_sf"/>
</dbReference>
<dbReference type="Proteomes" id="UP001499954">
    <property type="component" value="Unassembled WGS sequence"/>
</dbReference>
<dbReference type="InterPro" id="IPR001509">
    <property type="entry name" value="Epimerase_deHydtase"/>
</dbReference>
<evidence type="ECO:0000259" key="1">
    <source>
        <dbReference type="Pfam" id="PF01370"/>
    </source>
</evidence>
<protein>
    <recommendedName>
        <fullName evidence="1">NAD-dependent epimerase/dehydratase domain-containing protein</fullName>
    </recommendedName>
</protein>
<dbReference type="Pfam" id="PF01370">
    <property type="entry name" value="Epimerase"/>
    <property type="match status" value="1"/>
</dbReference>
<organism evidence="2 3">
    <name type="scientific">Agromyces allii</name>
    <dbReference type="NCBI Taxonomy" id="393607"/>
    <lineage>
        <taxon>Bacteria</taxon>
        <taxon>Bacillati</taxon>
        <taxon>Actinomycetota</taxon>
        <taxon>Actinomycetes</taxon>
        <taxon>Micrococcales</taxon>
        <taxon>Microbacteriaceae</taxon>
        <taxon>Agromyces</taxon>
    </lineage>
</organism>
<comment type="caution">
    <text evidence="2">The sequence shown here is derived from an EMBL/GenBank/DDBJ whole genome shotgun (WGS) entry which is preliminary data.</text>
</comment>
<dbReference type="Gene3D" id="3.40.50.720">
    <property type="entry name" value="NAD(P)-binding Rossmann-like Domain"/>
    <property type="match status" value="1"/>
</dbReference>
<evidence type="ECO:0000313" key="3">
    <source>
        <dbReference type="Proteomes" id="UP001499954"/>
    </source>
</evidence>
<proteinExistence type="predicted"/>
<dbReference type="SUPFAM" id="SSF51735">
    <property type="entry name" value="NAD(P)-binding Rossmann-fold domains"/>
    <property type="match status" value="1"/>
</dbReference>
<keyword evidence="3" id="KW-1185">Reference proteome</keyword>
<dbReference type="PANTHER" id="PTHR43245">
    <property type="entry name" value="BIFUNCTIONAL POLYMYXIN RESISTANCE PROTEIN ARNA"/>
    <property type="match status" value="1"/>
</dbReference>
<evidence type="ECO:0000313" key="2">
    <source>
        <dbReference type="EMBL" id="GAA1953938.1"/>
    </source>
</evidence>
<accession>A0ABN2QK61</accession>
<reference evidence="2 3" key="1">
    <citation type="journal article" date="2019" name="Int. J. Syst. Evol. Microbiol.">
        <title>The Global Catalogue of Microorganisms (GCM) 10K type strain sequencing project: providing services to taxonomists for standard genome sequencing and annotation.</title>
        <authorList>
            <consortium name="The Broad Institute Genomics Platform"/>
            <consortium name="The Broad Institute Genome Sequencing Center for Infectious Disease"/>
            <person name="Wu L."/>
            <person name="Ma J."/>
        </authorList>
    </citation>
    <scope>NUCLEOTIDE SEQUENCE [LARGE SCALE GENOMIC DNA]</scope>
    <source>
        <strain evidence="2 3">JCM 13584</strain>
    </source>
</reference>
<sequence length="305" mass="32031">MKTTTSLIAVFGAGGFIGSAVDRAVRELPSWRGRAIKRQPGASPFAADIRDPAGVSAALTGADAVVHAASYIGTDPALCDAINVEGARNVAQAARARGLRVTYVSTAAVYGREPYDFIREETRQVRPESTLSKSRATAEQIILDHGGVIIRPHLVVGAGDRWVGPGIAALVQVIGGLVGGGSARHSVIEVDTLGHLVAEIATAPSVPQSTFHAAHNAPSTALNITTQMWPELDEIASIHLHAAQALVSVTPSLSSALRLFSVDHVLDSEAARSISTSPQLSSAFTLSSTAQTWYRQFRPLGRGHK</sequence>